<evidence type="ECO:0000313" key="1">
    <source>
        <dbReference type="EMBL" id="TXF09534.1"/>
    </source>
</evidence>
<gene>
    <name evidence="1" type="ORF">FR698_16620</name>
</gene>
<dbReference type="InParanoid" id="A0A5C7EH80"/>
<proteinExistence type="predicted"/>
<keyword evidence="2" id="KW-1185">Reference proteome</keyword>
<organism evidence="1 2">
    <name type="scientific">Pelomicrobium methylotrophicum</name>
    <dbReference type="NCBI Taxonomy" id="2602750"/>
    <lineage>
        <taxon>Bacteria</taxon>
        <taxon>Pseudomonadati</taxon>
        <taxon>Pseudomonadota</taxon>
        <taxon>Hydrogenophilia</taxon>
        <taxon>Hydrogenophilia incertae sedis</taxon>
        <taxon>Pelomicrobium</taxon>
    </lineage>
</organism>
<dbReference type="EMBL" id="VPFL01000049">
    <property type="protein sequence ID" value="TXF09534.1"/>
    <property type="molecule type" value="Genomic_DNA"/>
</dbReference>
<reference evidence="1 2" key="1">
    <citation type="submission" date="2019-08" db="EMBL/GenBank/DDBJ databases">
        <title>Pelomicrobium methylotrophicum gen. nov., sp. nov. a moderately thermophilic, facultatively anaerobic, lithoautotrophic and methylotrophic bacterium isolated from a terrestrial mud volcano.</title>
        <authorList>
            <person name="Slobodkina G.B."/>
            <person name="Merkel A.Y."/>
            <person name="Slobodkin A.I."/>
        </authorList>
    </citation>
    <scope>NUCLEOTIDE SEQUENCE [LARGE SCALE GENOMIC DNA]</scope>
    <source>
        <strain evidence="1 2">SM250</strain>
    </source>
</reference>
<dbReference type="AlphaFoldDB" id="A0A5C7EH80"/>
<protein>
    <submittedName>
        <fullName evidence="1">Uncharacterized protein</fullName>
    </submittedName>
</protein>
<accession>A0A5C7EH80</accession>
<dbReference type="RefSeq" id="WP_147801304.1">
    <property type="nucleotide sequence ID" value="NZ_VPFL01000049.1"/>
</dbReference>
<evidence type="ECO:0000313" key="2">
    <source>
        <dbReference type="Proteomes" id="UP000321201"/>
    </source>
</evidence>
<dbReference type="Proteomes" id="UP000321201">
    <property type="component" value="Unassembled WGS sequence"/>
</dbReference>
<sequence length="119" mass="13157">MVESALKERYGRDVPVEVAVSEIQLDPASPALTPCPTLHWTQDSVGFVINKIAEHRYRAQFYYSVHDQYGTDREAFDDLGECVGVLLKLQADTAKDRAGATSGADGSRLSSPFTQFIDF</sequence>
<comment type="caution">
    <text evidence="1">The sequence shown here is derived from an EMBL/GenBank/DDBJ whole genome shotgun (WGS) entry which is preliminary data.</text>
</comment>
<name>A0A5C7EH80_9PROT</name>
<dbReference type="OrthoDB" id="5623992at2"/>